<organism evidence="1 2">
    <name type="scientific">Pristionchus entomophagus</name>
    <dbReference type="NCBI Taxonomy" id="358040"/>
    <lineage>
        <taxon>Eukaryota</taxon>
        <taxon>Metazoa</taxon>
        <taxon>Ecdysozoa</taxon>
        <taxon>Nematoda</taxon>
        <taxon>Chromadorea</taxon>
        <taxon>Rhabditida</taxon>
        <taxon>Rhabditina</taxon>
        <taxon>Diplogasteromorpha</taxon>
        <taxon>Diplogasteroidea</taxon>
        <taxon>Neodiplogasteridae</taxon>
        <taxon>Pristionchus</taxon>
    </lineage>
</organism>
<keyword evidence="2" id="KW-1185">Reference proteome</keyword>
<reference evidence="1" key="1">
    <citation type="submission" date="2023-10" db="EMBL/GenBank/DDBJ databases">
        <title>Genome assembly of Pristionchus species.</title>
        <authorList>
            <person name="Yoshida K."/>
            <person name="Sommer R.J."/>
        </authorList>
    </citation>
    <scope>NUCLEOTIDE SEQUENCE</scope>
    <source>
        <strain evidence="1">RS0144</strain>
    </source>
</reference>
<evidence type="ECO:0000313" key="1">
    <source>
        <dbReference type="EMBL" id="GMT06072.1"/>
    </source>
</evidence>
<feature type="non-terminal residue" evidence="1">
    <location>
        <position position="1"/>
    </location>
</feature>
<name>A0AAV5UID7_9BILA</name>
<dbReference type="AlphaFoldDB" id="A0AAV5UID7"/>
<feature type="non-terminal residue" evidence="1">
    <location>
        <position position="83"/>
    </location>
</feature>
<comment type="caution">
    <text evidence="1">The sequence shown here is derived from an EMBL/GenBank/DDBJ whole genome shotgun (WGS) entry which is preliminary data.</text>
</comment>
<dbReference type="Proteomes" id="UP001432027">
    <property type="component" value="Unassembled WGS sequence"/>
</dbReference>
<accession>A0AAV5UID7</accession>
<gene>
    <name evidence="1" type="ORF">PENTCL1PPCAC_28246</name>
</gene>
<evidence type="ECO:0000313" key="2">
    <source>
        <dbReference type="Proteomes" id="UP001432027"/>
    </source>
</evidence>
<sequence>TVHPSAFRYRLATDLYIFRRYSDNIRWQDVSSSLHFKDACPGVGHLDLIRHFRQSIAPHDFENLSPQFLLSLLILREEQHGPS</sequence>
<dbReference type="EMBL" id="BTSX01000006">
    <property type="protein sequence ID" value="GMT06072.1"/>
    <property type="molecule type" value="Genomic_DNA"/>
</dbReference>
<proteinExistence type="predicted"/>
<protein>
    <submittedName>
        <fullName evidence="1">Uncharacterized protein</fullName>
    </submittedName>
</protein>